<evidence type="ECO:0000256" key="2">
    <source>
        <dbReference type="ARBA" id="ARBA00022448"/>
    </source>
</evidence>
<keyword evidence="6 7" id="KW-0472">Membrane</keyword>
<dbReference type="PROSITE" id="PS50928">
    <property type="entry name" value="ABC_TM1"/>
    <property type="match status" value="1"/>
</dbReference>
<feature type="transmembrane region" description="Helical" evidence="7">
    <location>
        <begin position="195"/>
        <end position="214"/>
    </location>
</feature>
<dbReference type="AlphaFoldDB" id="X0ZGJ5"/>
<comment type="caution">
    <text evidence="9">The sequence shown here is derived from an EMBL/GenBank/DDBJ whole genome shotgun (WGS) entry which is preliminary data.</text>
</comment>
<accession>X0ZGJ5</accession>
<feature type="transmembrane region" description="Helical" evidence="7">
    <location>
        <begin position="226"/>
        <end position="245"/>
    </location>
</feature>
<evidence type="ECO:0000313" key="9">
    <source>
        <dbReference type="EMBL" id="GAG68434.1"/>
    </source>
</evidence>
<evidence type="ECO:0000256" key="4">
    <source>
        <dbReference type="ARBA" id="ARBA00022692"/>
    </source>
</evidence>
<feature type="transmembrane region" description="Helical" evidence="7">
    <location>
        <begin position="51"/>
        <end position="78"/>
    </location>
</feature>
<proteinExistence type="predicted"/>
<feature type="transmembrane region" description="Helical" evidence="7">
    <location>
        <begin position="123"/>
        <end position="146"/>
    </location>
</feature>
<dbReference type="CDD" id="cd06261">
    <property type="entry name" value="TM_PBP2"/>
    <property type="match status" value="1"/>
</dbReference>
<comment type="subcellular location">
    <subcellularLocation>
        <location evidence="1">Cell membrane</location>
        <topology evidence="1">Multi-pass membrane protein</topology>
    </subcellularLocation>
</comment>
<dbReference type="GO" id="GO:0005886">
    <property type="term" value="C:plasma membrane"/>
    <property type="evidence" value="ECO:0007669"/>
    <property type="project" value="UniProtKB-SubCell"/>
</dbReference>
<feature type="transmembrane region" description="Helical" evidence="7">
    <location>
        <begin position="167"/>
        <end position="189"/>
    </location>
</feature>
<dbReference type="SUPFAM" id="SSF161098">
    <property type="entry name" value="MetI-like"/>
    <property type="match status" value="1"/>
</dbReference>
<evidence type="ECO:0000259" key="8">
    <source>
        <dbReference type="PROSITE" id="PS50928"/>
    </source>
</evidence>
<organism evidence="9">
    <name type="scientific">marine sediment metagenome</name>
    <dbReference type="NCBI Taxonomy" id="412755"/>
    <lineage>
        <taxon>unclassified sequences</taxon>
        <taxon>metagenomes</taxon>
        <taxon>ecological metagenomes</taxon>
    </lineage>
</organism>
<evidence type="ECO:0000256" key="6">
    <source>
        <dbReference type="ARBA" id="ARBA00023136"/>
    </source>
</evidence>
<evidence type="ECO:0000256" key="7">
    <source>
        <dbReference type="SAM" id="Phobius"/>
    </source>
</evidence>
<dbReference type="InterPro" id="IPR035906">
    <property type="entry name" value="MetI-like_sf"/>
</dbReference>
<dbReference type="GO" id="GO:0055085">
    <property type="term" value="P:transmembrane transport"/>
    <property type="evidence" value="ECO:0007669"/>
    <property type="project" value="InterPro"/>
</dbReference>
<evidence type="ECO:0000256" key="1">
    <source>
        <dbReference type="ARBA" id="ARBA00004651"/>
    </source>
</evidence>
<feature type="transmembrane region" description="Helical" evidence="7">
    <location>
        <begin position="90"/>
        <end position="111"/>
    </location>
</feature>
<feature type="domain" description="ABC transmembrane type-1" evidence="8">
    <location>
        <begin position="55"/>
        <end position="245"/>
    </location>
</feature>
<dbReference type="Pfam" id="PF00528">
    <property type="entry name" value="BPD_transp_1"/>
    <property type="match status" value="1"/>
</dbReference>
<gene>
    <name evidence="9" type="ORF">S01H4_01335</name>
</gene>
<dbReference type="InterPro" id="IPR050901">
    <property type="entry name" value="BP-dep_ABC_trans_perm"/>
</dbReference>
<keyword evidence="4 7" id="KW-0812">Transmembrane</keyword>
<keyword evidence="3" id="KW-1003">Cell membrane</keyword>
<keyword evidence="2" id="KW-0813">Transport</keyword>
<reference evidence="9" key="1">
    <citation type="journal article" date="2014" name="Front. Microbiol.">
        <title>High frequency of phylogenetically diverse reductive dehalogenase-homologous genes in deep subseafloor sedimentary metagenomes.</title>
        <authorList>
            <person name="Kawai M."/>
            <person name="Futagami T."/>
            <person name="Toyoda A."/>
            <person name="Takaki Y."/>
            <person name="Nishi S."/>
            <person name="Hori S."/>
            <person name="Arai W."/>
            <person name="Tsubouchi T."/>
            <person name="Morono Y."/>
            <person name="Uchiyama I."/>
            <person name="Ito T."/>
            <person name="Fujiyama A."/>
            <person name="Inagaki F."/>
            <person name="Takami H."/>
        </authorList>
    </citation>
    <scope>NUCLEOTIDE SEQUENCE</scope>
    <source>
        <strain evidence="9">Expedition CK06-06</strain>
    </source>
</reference>
<dbReference type="InterPro" id="IPR000515">
    <property type="entry name" value="MetI-like"/>
</dbReference>
<keyword evidence="5 7" id="KW-1133">Transmembrane helix</keyword>
<name>X0ZGJ5_9ZZZZ</name>
<evidence type="ECO:0000256" key="5">
    <source>
        <dbReference type="ARBA" id="ARBA00022989"/>
    </source>
</evidence>
<sequence length="259" mass="28456">MIIIIIVPIYMMFKYSISDRSSVVTGGAVIPLWPYQPTTEQFGGLFENKDFINAAFTSFGIALLTVCISLGLGAPAAFSLARYKIPGKAIMMILIISIRLFPDVISVIPVTETFIKLKLTNTIFGVSLAHTLLAIPYVIYIAMGVFETIPKDLEEQAQILGASKLYAFLKIIIPVALPGLAAAAIYVFLLSWNEFIFSYFLLLFGESATLPVLLKKILSWTPQHNLLAAISVMLSVPVIIFTFFVQRYMQAGMTAGAVK</sequence>
<evidence type="ECO:0000256" key="3">
    <source>
        <dbReference type="ARBA" id="ARBA00022475"/>
    </source>
</evidence>
<dbReference type="PANTHER" id="PTHR32243:SF18">
    <property type="entry name" value="INNER MEMBRANE ABC TRANSPORTER PERMEASE PROTEIN YCJP"/>
    <property type="match status" value="1"/>
</dbReference>
<dbReference type="EMBL" id="BART01000238">
    <property type="protein sequence ID" value="GAG68434.1"/>
    <property type="molecule type" value="Genomic_DNA"/>
</dbReference>
<dbReference type="PANTHER" id="PTHR32243">
    <property type="entry name" value="MALTOSE TRANSPORT SYSTEM PERMEASE-RELATED"/>
    <property type="match status" value="1"/>
</dbReference>
<protein>
    <recommendedName>
        <fullName evidence="8">ABC transmembrane type-1 domain-containing protein</fullName>
    </recommendedName>
</protein>
<dbReference type="Gene3D" id="1.10.3720.10">
    <property type="entry name" value="MetI-like"/>
    <property type="match status" value="1"/>
</dbReference>